<protein>
    <submittedName>
        <fullName evidence="16">TonB-linked outer membrane protein, SusC/RagA family</fullName>
    </submittedName>
</protein>
<evidence type="ECO:0000259" key="15">
    <source>
        <dbReference type="SMART" id="SM00965"/>
    </source>
</evidence>
<keyword evidence="3 12" id="KW-1134">Transmembrane beta strand</keyword>
<dbReference type="PANTHER" id="PTHR30069">
    <property type="entry name" value="TONB-DEPENDENT OUTER MEMBRANE RECEPTOR"/>
    <property type="match status" value="1"/>
</dbReference>
<evidence type="ECO:0000256" key="12">
    <source>
        <dbReference type="PROSITE-ProRule" id="PRU01360"/>
    </source>
</evidence>
<keyword evidence="4" id="KW-0406">Ion transport</keyword>
<dbReference type="NCBIfam" id="TIGR04056">
    <property type="entry name" value="OMP_RagA_SusC"/>
    <property type="match status" value="1"/>
</dbReference>
<evidence type="ECO:0000256" key="9">
    <source>
        <dbReference type="ARBA" id="ARBA00023136"/>
    </source>
</evidence>
<evidence type="ECO:0000256" key="13">
    <source>
        <dbReference type="RuleBase" id="RU003357"/>
    </source>
</evidence>
<evidence type="ECO:0000256" key="7">
    <source>
        <dbReference type="ARBA" id="ARBA00023004"/>
    </source>
</evidence>
<evidence type="ECO:0000313" key="16">
    <source>
        <dbReference type="EMBL" id="SDB77780.1"/>
    </source>
</evidence>
<dbReference type="Gene3D" id="2.170.130.10">
    <property type="entry name" value="TonB-dependent receptor, plug domain"/>
    <property type="match status" value="1"/>
</dbReference>
<evidence type="ECO:0000256" key="2">
    <source>
        <dbReference type="ARBA" id="ARBA00022448"/>
    </source>
</evidence>
<dbReference type="InterPro" id="IPR036942">
    <property type="entry name" value="Beta-barrel_TonB_sf"/>
</dbReference>
<dbReference type="SUPFAM" id="SSF56935">
    <property type="entry name" value="Porins"/>
    <property type="match status" value="1"/>
</dbReference>
<keyword evidence="9 12" id="KW-0472">Membrane</keyword>
<evidence type="ECO:0000313" key="17">
    <source>
        <dbReference type="Proteomes" id="UP000183670"/>
    </source>
</evidence>
<evidence type="ECO:0000256" key="6">
    <source>
        <dbReference type="ARBA" id="ARBA00022729"/>
    </source>
</evidence>
<dbReference type="InterPro" id="IPR012910">
    <property type="entry name" value="Plug_dom"/>
</dbReference>
<dbReference type="Gene3D" id="2.40.170.20">
    <property type="entry name" value="TonB-dependent receptor, beta-barrel domain"/>
    <property type="match status" value="1"/>
</dbReference>
<evidence type="ECO:0000256" key="10">
    <source>
        <dbReference type="ARBA" id="ARBA00023170"/>
    </source>
</evidence>
<dbReference type="GO" id="GO:0015344">
    <property type="term" value="F:siderophore uptake transmembrane transporter activity"/>
    <property type="evidence" value="ECO:0007669"/>
    <property type="project" value="TreeGrafter"/>
</dbReference>
<dbReference type="InterPro" id="IPR011662">
    <property type="entry name" value="Secretin/TonB_short_N"/>
</dbReference>
<dbReference type="InterPro" id="IPR039426">
    <property type="entry name" value="TonB-dep_rcpt-like"/>
</dbReference>
<dbReference type="SUPFAM" id="SSF49464">
    <property type="entry name" value="Carboxypeptidase regulatory domain-like"/>
    <property type="match status" value="1"/>
</dbReference>
<keyword evidence="10" id="KW-0675">Receptor</keyword>
<dbReference type="Pfam" id="PF13715">
    <property type="entry name" value="CarbopepD_reg_2"/>
    <property type="match status" value="1"/>
</dbReference>
<dbReference type="GO" id="GO:0044718">
    <property type="term" value="P:siderophore transmembrane transport"/>
    <property type="evidence" value="ECO:0007669"/>
    <property type="project" value="TreeGrafter"/>
</dbReference>
<dbReference type="Gene3D" id="3.55.50.30">
    <property type="match status" value="1"/>
</dbReference>
<keyword evidence="8 13" id="KW-0798">TonB box</keyword>
<dbReference type="InterPro" id="IPR023996">
    <property type="entry name" value="TonB-dep_OMP_SusC/RagA"/>
</dbReference>
<evidence type="ECO:0000256" key="11">
    <source>
        <dbReference type="ARBA" id="ARBA00023237"/>
    </source>
</evidence>
<keyword evidence="6 14" id="KW-0732">Signal</keyword>
<dbReference type="SMART" id="SM00965">
    <property type="entry name" value="STN"/>
    <property type="match status" value="1"/>
</dbReference>
<dbReference type="Proteomes" id="UP000183670">
    <property type="component" value="Unassembled WGS sequence"/>
</dbReference>
<dbReference type="NCBIfam" id="TIGR04057">
    <property type="entry name" value="SusC_RagA_signa"/>
    <property type="match status" value="1"/>
</dbReference>
<evidence type="ECO:0000256" key="4">
    <source>
        <dbReference type="ARBA" id="ARBA00022496"/>
    </source>
</evidence>
<dbReference type="RefSeq" id="WP_254780841.1">
    <property type="nucleotide sequence ID" value="NZ_FMYE01000027.1"/>
</dbReference>
<dbReference type="Pfam" id="PF07660">
    <property type="entry name" value="STN"/>
    <property type="match status" value="1"/>
</dbReference>
<feature type="chain" id="PRO_5010179413" evidence="14">
    <location>
        <begin position="32"/>
        <end position="1205"/>
    </location>
</feature>
<keyword evidence="5 12" id="KW-0812">Transmembrane</keyword>
<reference evidence="16 17" key="1">
    <citation type="submission" date="2016-10" db="EMBL/GenBank/DDBJ databases">
        <authorList>
            <person name="de Groot N.N."/>
        </authorList>
    </citation>
    <scope>NUCLEOTIDE SEQUENCE [LARGE SCALE GENOMIC DNA]</scope>
    <source>
        <strain evidence="16 17">NLAE-zl-C500</strain>
    </source>
</reference>
<keyword evidence="2 12" id="KW-0813">Transport</keyword>
<keyword evidence="7" id="KW-0408">Iron</keyword>
<gene>
    <name evidence="16" type="ORF">SAMN05192581_102741</name>
</gene>
<dbReference type="GO" id="GO:0009279">
    <property type="term" value="C:cell outer membrane"/>
    <property type="evidence" value="ECO:0007669"/>
    <property type="project" value="UniProtKB-SubCell"/>
</dbReference>
<dbReference type="PROSITE" id="PS52016">
    <property type="entry name" value="TONB_DEPENDENT_REC_3"/>
    <property type="match status" value="1"/>
</dbReference>
<accession>A0A1G6G732</accession>
<evidence type="ECO:0000256" key="3">
    <source>
        <dbReference type="ARBA" id="ARBA00022452"/>
    </source>
</evidence>
<keyword evidence="4" id="KW-0410">Iron transport</keyword>
<evidence type="ECO:0000256" key="8">
    <source>
        <dbReference type="ARBA" id="ARBA00023077"/>
    </source>
</evidence>
<name>A0A1G6G732_BACOV</name>
<comment type="subcellular location">
    <subcellularLocation>
        <location evidence="1 12">Cell outer membrane</location>
        <topology evidence="1 12">Multi-pass membrane protein</topology>
    </subcellularLocation>
</comment>
<organism evidence="16 17">
    <name type="scientific">Bacteroides ovatus</name>
    <dbReference type="NCBI Taxonomy" id="28116"/>
    <lineage>
        <taxon>Bacteria</taxon>
        <taxon>Pseudomonadati</taxon>
        <taxon>Bacteroidota</taxon>
        <taxon>Bacteroidia</taxon>
        <taxon>Bacteroidales</taxon>
        <taxon>Bacteroidaceae</taxon>
        <taxon>Bacteroides</taxon>
    </lineage>
</organism>
<evidence type="ECO:0000256" key="1">
    <source>
        <dbReference type="ARBA" id="ARBA00004571"/>
    </source>
</evidence>
<dbReference type="PANTHER" id="PTHR30069:SF29">
    <property type="entry name" value="HEMOGLOBIN AND HEMOGLOBIN-HAPTOGLOBIN-BINDING PROTEIN 1-RELATED"/>
    <property type="match status" value="1"/>
</dbReference>
<evidence type="ECO:0000256" key="5">
    <source>
        <dbReference type="ARBA" id="ARBA00022692"/>
    </source>
</evidence>
<evidence type="ECO:0000256" key="14">
    <source>
        <dbReference type="SAM" id="SignalP"/>
    </source>
</evidence>
<feature type="domain" description="Secretin/TonB short N-terminal" evidence="15">
    <location>
        <begin position="72"/>
        <end position="123"/>
    </location>
</feature>
<dbReference type="Gene3D" id="2.60.40.1120">
    <property type="entry name" value="Carboxypeptidase-like, regulatory domain"/>
    <property type="match status" value="1"/>
</dbReference>
<dbReference type="EMBL" id="FMYE01000027">
    <property type="protein sequence ID" value="SDB77780.1"/>
    <property type="molecule type" value="Genomic_DNA"/>
</dbReference>
<dbReference type="Pfam" id="PF00593">
    <property type="entry name" value="TonB_dep_Rec_b-barrel"/>
    <property type="match status" value="1"/>
</dbReference>
<dbReference type="AlphaFoldDB" id="A0A1G6G732"/>
<dbReference type="InterPro" id="IPR000531">
    <property type="entry name" value="Beta-barrel_TonB"/>
</dbReference>
<comment type="similarity">
    <text evidence="12 13">Belongs to the TonB-dependent receptor family.</text>
</comment>
<keyword evidence="11 12" id="KW-0998">Cell outer membrane</keyword>
<dbReference type="InterPro" id="IPR023997">
    <property type="entry name" value="TonB-dep_OMP_SusC/RagA_CS"/>
</dbReference>
<dbReference type="Pfam" id="PF07715">
    <property type="entry name" value="Plug"/>
    <property type="match status" value="1"/>
</dbReference>
<dbReference type="InterPro" id="IPR037066">
    <property type="entry name" value="Plug_dom_sf"/>
</dbReference>
<proteinExistence type="inferred from homology"/>
<sequence length="1205" mass="134860">MQSVTKKREKSGRIWFLMLLGCILSIGTAFAQSAGTDKPATDPGKRITYQCNNEQLSTAIRQIERLSGYYKIQFAYDDVEKYKITVQLKDASVEKAMTQLLKNTDLRYEINGRFVHVFTVKRQTDKKTIRGAIRDTNGEPLEGAAILNKAENNGTITDMEGNFVLPVRKETVTLVITYVGKKPLTYKAKSGTVVHITLEDDATLMSDVVVTGYQNIDRRHLTSAVTSVKMEDIQIPGVTNLNHMLEGKIPDLIVSNNSGEVNATPRLRIRGSSTIIGNREPLWVVDGIIVNDPVNLSSDVLNDPDYVNRIGNAISGLNPQDIDRLDVLKDAAATALYGTRAANGVIVITTKKGRIGKPVVSYSATATMRRRPRYTDRKIDLMNSQERIRFSQDLVANHYIYPSNMPVVGYEAALQNYYNGTSTNEQFQSEVARLQTMNTDWFDLLTHDSFSHDHSVNVSGGSEAVRYYTSIGYTDEDDVINNTTNRRYTATAKLDMTLSKKLLLSFNVNGYLNEREYTQDDLNPINYAYNTSRAIPAYNADGTYSYYLKPLSYASFDSGTTHIGYNILNELENSYQKQNTNGFTATANLRYNATDWLNVSAIFSGTLTNADIEGYWGEKGFYASDLRRSEYGVTPPTDSMLPYGGELSTNTSKTKSYTGRLQANINKFFGAESQHYLSASIGGEANSNRYNGYLHTQRGYYADRGKSFIADIDPAVFNNYYTGFVMSNVPTLTDNRTNLLSAYATASYSYKDYFTVNANTRYDGSNKFGSRSNEKLLPVWSVSGMTDLKNAIGIHADWLDNLTFKASYGEQGNMLDGQTPVLVLRKGSHSSYYDELTSTVAPNGFANPDLKWEKTHSTNVGLESSFFNGRLTFGAEYYYKKTTDAFMEKPISDINGYTSYIVNSGTVINKGYNLNLTVVPVKTEDFNWIFSTSFSKIMNEMKTAPGQETYELEDFLNGTAVVEGQPIGTFYSYKFVGLSPVDGGPLFDDWEDRQSELKGLSKYDTYIRVLTPSGKRDPDITGSINSTFNYQSWRLGITLNYSLGASTRLFRMMNNFINGYSAEMNINRELLNAWKKPGDELTTNIPSTMSRNSNGYYYYNAHWSSGSPYEGTKIADDAWTMYDYSDLRVVSADYLKIANVSLTYEFPKTVLSHWGLQRLALTLGATNLYTFCDSKLKGQTPTQGGFSEVQLSDTPTYTLGLTVNF</sequence>
<feature type="signal peptide" evidence="14">
    <location>
        <begin position="1"/>
        <end position="31"/>
    </location>
</feature>
<dbReference type="InterPro" id="IPR008969">
    <property type="entry name" value="CarboxyPept-like_regulatory"/>
</dbReference>